<evidence type="ECO:0000259" key="1">
    <source>
        <dbReference type="Pfam" id="PF05685"/>
    </source>
</evidence>
<accession>A0A895YDH4</accession>
<keyword evidence="2" id="KW-0255">Endonuclease</keyword>
<proteinExistence type="predicted"/>
<dbReference type="InterPro" id="IPR012296">
    <property type="entry name" value="Nuclease_put_TT1808"/>
</dbReference>
<dbReference type="RefSeq" id="WP_239677780.1">
    <property type="nucleotide sequence ID" value="NZ_CP070499.1"/>
</dbReference>
<keyword evidence="3" id="KW-1185">Reference proteome</keyword>
<keyword evidence="2" id="KW-0378">Hydrolase</keyword>
<dbReference type="InterPro" id="IPR011335">
    <property type="entry name" value="Restrct_endonuc-II-like"/>
</dbReference>
<protein>
    <submittedName>
        <fullName evidence="2">Uma2 family endonuclease</fullName>
    </submittedName>
</protein>
<evidence type="ECO:0000313" key="3">
    <source>
        <dbReference type="Proteomes" id="UP000662857"/>
    </source>
</evidence>
<name>A0A895YDH4_9ACTN</name>
<keyword evidence="2" id="KW-0540">Nuclease</keyword>
<gene>
    <name evidence="2" type="ORF">JQS43_04415</name>
</gene>
<dbReference type="Proteomes" id="UP000662857">
    <property type="component" value="Chromosome"/>
</dbReference>
<dbReference type="EMBL" id="CP070499">
    <property type="protein sequence ID" value="QSB15601.1"/>
    <property type="molecule type" value="Genomic_DNA"/>
</dbReference>
<dbReference type="AlphaFoldDB" id="A0A895YDH4"/>
<dbReference type="Pfam" id="PF05685">
    <property type="entry name" value="Uma2"/>
    <property type="match status" value="1"/>
</dbReference>
<dbReference type="CDD" id="cd06260">
    <property type="entry name" value="DUF820-like"/>
    <property type="match status" value="1"/>
</dbReference>
<dbReference type="GO" id="GO:0004519">
    <property type="term" value="F:endonuclease activity"/>
    <property type="evidence" value="ECO:0007669"/>
    <property type="project" value="UniProtKB-KW"/>
</dbReference>
<feature type="domain" description="Putative restriction endonuclease" evidence="1">
    <location>
        <begin position="26"/>
        <end position="163"/>
    </location>
</feature>
<dbReference type="KEGG" id="nhy:JQS43_04415"/>
<organism evidence="2 3">
    <name type="scientific">Natronosporangium hydrolyticum</name>
    <dbReference type="NCBI Taxonomy" id="2811111"/>
    <lineage>
        <taxon>Bacteria</taxon>
        <taxon>Bacillati</taxon>
        <taxon>Actinomycetota</taxon>
        <taxon>Actinomycetes</taxon>
        <taxon>Micromonosporales</taxon>
        <taxon>Micromonosporaceae</taxon>
        <taxon>Natronosporangium</taxon>
    </lineage>
</organism>
<dbReference type="SUPFAM" id="SSF52980">
    <property type="entry name" value="Restriction endonuclease-like"/>
    <property type="match status" value="1"/>
</dbReference>
<evidence type="ECO:0000313" key="2">
    <source>
        <dbReference type="EMBL" id="QSB15601.1"/>
    </source>
</evidence>
<reference evidence="2" key="1">
    <citation type="submission" date="2021-02" db="EMBL/GenBank/DDBJ databases">
        <title>Natrosporangium hydrolyticum gen. nov., sp. nov, a haloalkaliphilic actinobacterium from a soda solonchak soil.</title>
        <authorList>
            <person name="Sorokin D.Y."/>
            <person name="Khijniak T.V."/>
            <person name="Zakharycheva A.P."/>
            <person name="Boueva O.V."/>
            <person name="Ariskina E.V."/>
            <person name="Hahnke R.L."/>
            <person name="Bunk B."/>
            <person name="Sproer C."/>
            <person name="Schumann P."/>
            <person name="Evtushenko L.I."/>
            <person name="Kublanov I.V."/>
        </authorList>
    </citation>
    <scope>NUCLEOTIDE SEQUENCE</scope>
    <source>
        <strain evidence="2">DSM 106523</strain>
    </source>
</reference>
<dbReference type="PANTHER" id="PTHR35400">
    <property type="entry name" value="SLR1083 PROTEIN"/>
    <property type="match status" value="1"/>
</dbReference>
<dbReference type="PANTHER" id="PTHR35400:SF3">
    <property type="entry name" value="SLL1072 PROTEIN"/>
    <property type="match status" value="1"/>
</dbReference>
<sequence length="179" mass="20263">MTALLDELMEHPLTEDDLDSVGRALDGTGIHYELDNGRLVLMSPMKGWHADAARRLCNVLVAQGRPALQEQGVRLARRRVRFPDIAAFRQWPDPDAGRHDPSDFTLVVEVISDGSEHDDRVTKPDLYAAAEIPEYWIVDRHPDDRRDAVIEFFKLGQGARYERIGEAVLTELEAKYGTK</sequence>
<dbReference type="Gene3D" id="3.90.1570.10">
    <property type="entry name" value="tt1808, chain A"/>
    <property type="match status" value="1"/>
</dbReference>
<dbReference type="InterPro" id="IPR008538">
    <property type="entry name" value="Uma2"/>
</dbReference>